<evidence type="ECO:0000259" key="16">
    <source>
        <dbReference type="Pfam" id="PF00675"/>
    </source>
</evidence>
<evidence type="ECO:0000313" key="19">
    <source>
        <dbReference type="Proteomes" id="UP001174909"/>
    </source>
</evidence>
<dbReference type="PANTHER" id="PTHR11851">
    <property type="entry name" value="METALLOPROTEASE"/>
    <property type="match status" value="1"/>
</dbReference>
<dbReference type="InterPro" id="IPR007863">
    <property type="entry name" value="Peptidase_M16_C"/>
</dbReference>
<comment type="cofactor">
    <cofactor evidence="2">
        <name>Zn(2+)</name>
        <dbReference type="ChEBI" id="CHEBI:29105"/>
    </cofactor>
</comment>
<gene>
    <name evidence="18" type="ORF">GBAR_LOCUS22936</name>
</gene>
<feature type="domain" description="Peptidase M16 C-terminal" evidence="17">
    <location>
        <begin position="212"/>
        <end position="396"/>
    </location>
</feature>
<feature type="domain" description="Peptidase M16 N-terminal" evidence="16">
    <location>
        <begin position="59"/>
        <end position="205"/>
    </location>
</feature>
<dbReference type="Pfam" id="PF05193">
    <property type="entry name" value="Peptidase_M16_C"/>
    <property type="match status" value="1"/>
</dbReference>
<evidence type="ECO:0000256" key="1">
    <source>
        <dbReference type="ARBA" id="ARBA00001098"/>
    </source>
</evidence>
<comment type="subcellular location">
    <subcellularLocation>
        <location evidence="3">Mitochondrion</location>
    </subcellularLocation>
</comment>
<dbReference type="Gene3D" id="3.30.830.10">
    <property type="entry name" value="Metalloenzyme, LuxS/M16 peptidase-like"/>
    <property type="match status" value="2"/>
</dbReference>
<evidence type="ECO:0000256" key="15">
    <source>
        <dbReference type="RuleBase" id="RU004447"/>
    </source>
</evidence>
<evidence type="ECO:0000256" key="10">
    <source>
        <dbReference type="ARBA" id="ARBA00022833"/>
    </source>
</evidence>
<dbReference type="AlphaFoldDB" id="A0AA35T4R5"/>
<dbReference type="EMBL" id="CASHTH010003176">
    <property type="protein sequence ID" value="CAI8041239.1"/>
    <property type="molecule type" value="Genomic_DNA"/>
</dbReference>
<dbReference type="GO" id="GO:0006627">
    <property type="term" value="P:protein processing involved in protein targeting to mitochondrion"/>
    <property type="evidence" value="ECO:0007669"/>
    <property type="project" value="TreeGrafter"/>
</dbReference>
<evidence type="ECO:0000256" key="11">
    <source>
        <dbReference type="ARBA" id="ARBA00022946"/>
    </source>
</evidence>
<evidence type="ECO:0000256" key="2">
    <source>
        <dbReference type="ARBA" id="ARBA00001947"/>
    </source>
</evidence>
<evidence type="ECO:0000256" key="9">
    <source>
        <dbReference type="ARBA" id="ARBA00022801"/>
    </source>
</evidence>
<evidence type="ECO:0000256" key="4">
    <source>
        <dbReference type="ARBA" id="ARBA00007261"/>
    </source>
</evidence>
<evidence type="ECO:0000259" key="17">
    <source>
        <dbReference type="Pfam" id="PF05193"/>
    </source>
</evidence>
<reference evidence="18" key="1">
    <citation type="submission" date="2023-03" db="EMBL/GenBank/DDBJ databases">
        <authorList>
            <person name="Steffen K."/>
            <person name="Cardenas P."/>
        </authorList>
    </citation>
    <scope>NUCLEOTIDE SEQUENCE</scope>
</reference>
<evidence type="ECO:0000256" key="7">
    <source>
        <dbReference type="ARBA" id="ARBA00022670"/>
    </source>
</evidence>
<dbReference type="EC" id="3.4.24.64" evidence="5"/>
<dbReference type="InterPro" id="IPR011249">
    <property type="entry name" value="Metalloenz_LuxS/M16"/>
</dbReference>
<keyword evidence="11" id="KW-0809">Transit peptide</keyword>
<dbReference type="SUPFAM" id="SSF63411">
    <property type="entry name" value="LuxS/MPP-like metallohydrolase"/>
    <property type="match status" value="2"/>
</dbReference>
<organism evidence="18 19">
    <name type="scientific">Geodia barretti</name>
    <name type="common">Barrett's horny sponge</name>
    <dbReference type="NCBI Taxonomy" id="519541"/>
    <lineage>
        <taxon>Eukaryota</taxon>
        <taxon>Metazoa</taxon>
        <taxon>Porifera</taxon>
        <taxon>Demospongiae</taxon>
        <taxon>Heteroscleromorpha</taxon>
        <taxon>Tetractinellida</taxon>
        <taxon>Astrophorina</taxon>
        <taxon>Geodiidae</taxon>
        <taxon>Geodia</taxon>
    </lineage>
</organism>
<accession>A0AA35T4R5</accession>
<keyword evidence="9" id="KW-0378">Hydrolase</keyword>
<proteinExistence type="inferred from homology"/>
<comment type="catalytic activity">
    <reaction evidence="1">
        <text>Release of N-terminal transit peptides from precursor proteins imported into the mitochondrion, typically with Arg in position P2.</text>
        <dbReference type="EC" id="3.4.24.64"/>
    </reaction>
</comment>
<comment type="similarity">
    <text evidence="4 15">Belongs to the peptidase M16 family.</text>
</comment>
<sequence>MASSLTRFGRALCANAWKSRAAVARTASAAAATRAANSYQQSLLNVPDTKVTVLNNGLRVASEDSGGSTCTVGLWIDSGSRYETEANNGVAHYLEHMAFKGTKNRSQIQLELEVENMGAHLNAYTSREQTVYYAKSFSSDLGKAVDILADIIQNPTLGKAEIERERSVILREMEEVEQQVEEVIFDHLHSLAYQGTPLGMTILGPTANIKRINRDHLSSYIASHYTAPRIVLAAAGGVNHDELVGLAERCFSGLPTTYDLPSLEPCRFSGSMMTVRDDTMPFAHLAFAVEGCGWSNPDYIPLMIAGAIIGNYDRTVGGGQNMASKLAQNIVAHSGTNPSEVHSFMSFNTCYTDTGLWGVYAVLNNTSIDDFIYNLQTEWRRLCFSVTEAEVERAKKVFKTSLFMQLDGSTAVCEDIGRQMLTYGRRIPLPEIDYRIQVSTYYGCTVKVYRDV</sequence>
<dbReference type="GO" id="GO:0005759">
    <property type="term" value="C:mitochondrial matrix"/>
    <property type="evidence" value="ECO:0007669"/>
    <property type="project" value="UniProtKB-ARBA"/>
</dbReference>
<keyword evidence="12" id="KW-0482">Metalloprotease</keyword>
<dbReference type="FunFam" id="3.30.830.10:FF:000002">
    <property type="entry name" value="Mitochondrial-processing peptidase subunit beta"/>
    <property type="match status" value="1"/>
</dbReference>
<dbReference type="Pfam" id="PF00675">
    <property type="entry name" value="Peptidase_M16"/>
    <property type="match status" value="1"/>
</dbReference>
<evidence type="ECO:0000256" key="12">
    <source>
        <dbReference type="ARBA" id="ARBA00023049"/>
    </source>
</evidence>
<name>A0AA35T4R5_GEOBA</name>
<dbReference type="GO" id="GO:0046872">
    <property type="term" value="F:metal ion binding"/>
    <property type="evidence" value="ECO:0007669"/>
    <property type="project" value="UniProtKB-KW"/>
</dbReference>
<keyword evidence="10" id="KW-0862">Zinc</keyword>
<keyword evidence="8" id="KW-0479">Metal-binding</keyword>
<dbReference type="Proteomes" id="UP001174909">
    <property type="component" value="Unassembled WGS sequence"/>
</dbReference>
<dbReference type="GO" id="GO:0004222">
    <property type="term" value="F:metalloendopeptidase activity"/>
    <property type="evidence" value="ECO:0007669"/>
    <property type="project" value="UniProtKB-EC"/>
</dbReference>
<comment type="caution">
    <text evidence="18">The sequence shown here is derived from an EMBL/GenBank/DDBJ whole genome shotgun (WGS) entry which is preliminary data.</text>
</comment>
<dbReference type="FunFam" id="3.30.830.10:FF:000001">
    <property type="entry name" value="Mitochondrial-processing peptidase subunit beta, mitochondrial"/>
    <property type="match status" value="1"/>
</dbReference>
<evidence type="ECO:0000256" key="13">
    <source>
        <dbReference type="ARBA" id="ARBA00023128"/>
    </source>
</evidence>
<keyword evidence="13" id="KW-0496">Mitochondrion</keyword>
<dbReference type="InterPro" id="IPR001431">
    <property type="entry name" value="Pept_M16_Zn_BS"/>
</dbReference>
<dbReference type="InterPro" id="IPR011765">
    <property type="entry name" value="Pept_M16_N"/>
</dbReference>
<keyword evidence="7" id="KW-0645">Protease</keyword>
<keyword evidence="19" id="KW-1185">Reference proteome</keyword>
<dbReference type="PROSITE" id="PS00143">
    <property type="entry name" value="INSULINASE"/>
    <property type="match status" value="1"/>
</dbReference>
<evidence type="ECO:0000313" key="18">
    <source>
        <dbReference type="EMBL" id="CAI8041239.1"/>
    </source>
</evidence>
<dbReference type="PANTHER" id="PTHR11851:SF149">
    <property type="entry name" value="GH01077P"/>
    <property type="match status" value="1"/>
</dbReference>
<evidence type="ECO:0000256" key="6">
    <source>
        <dbReference type="ARBA" id="ARBA00020510"/>
    </source>
</evidence>
<evidence type="ECO:0000256" key="14">
    <source>
        <dbReference type="ARBA" id="ARBA00031018"/>
    </source>
</evidence>
<evidence type="ECO:0000256" key="3">
    <source>
        <dbReference type="ARBA" id="ARBA00004173"/>
    </source>
</evidence>
<evidence type="ECO:0000256" key="8">
    <source>
        <dbReference type="ARBA" id="ARBA00022723"/>
    </source>
</evidence>
<protein>
    <recommendedName>
        <fullName evidence="6">Mitochondrial-processing peptidase subunit beta</fullName>
        <ecNumber evidence="5">3.4.24.64</ecNumber>
    </recommendedName>
    <alternativeName>
        <fullName evidence="14">Beta-MPP</fullName>
    </alternativeName>
</protein>
<dbReference type="InterPro" id="IPR050361">
    <property type="entry name" value="MPP/UQCRC_Complex"/>
</dbReference>
<evidence type="ECO:0000256" key="5">
    <source>
        <dbReference type="ARBA" id="ARBA00012299"/>
    </source>
</evidence>